<feature type="region of interest" description="Disordered" evidence="1">
    <location>
        <begin position="1"/>
        <end position="62"/>
    </location>
</feature>
<organism evidence="2 3">
    <name type="scientific">Zalerion maritima</name>
    <dbReference type="NCBI Taxonomy" id="339359"/>
    <lineage>
        <taxon>Eukaryota</taxon>
        <taxon>Fungi</taxon>
        <taxon>Dikarya</taxon>
        <taxon>Ascomycota</taxon>
        <taxon>Pezizomycotina</taxon>
        <taxon>Sordariomycetes</taxon>
        <taxon>Lulworthiomycetidae</taxon>
        <taxon>Lulworthiales</taxon>
        <taxon>Lulworthiaceae</taxon>
        <taxon>Zalerion</taxon>
    </lineage>
</organism>
<name>A0AAD5RPM5_9PEZI</name>
<comment type="caution">
    <text evidence="2">The sequence shown here is derived from an EMBL/GenBank/DDBJ whole genome shotgun (WGS) entry which is preliminary data.</text>
</comment>
<evidence type="ECO:0000313" key="2">
    <source>
        <dbReference type="EMBL" id="KAJ2901410.1"/>
    </source>
</evidence>
<sequence length="173" mass="18525">MDQAHQPTPANERPPPSPGTTVISTSSGVPSSSSSSPLPSFGAARSELTASPQGSGRSSPRTLTIHDATNAAETKPSVQKDVHWVVWKPFTEPRENILTALKNVEDLSSDYELFSGRNEVISATTRQGWMGCIQPQDTNSTCTLPTYYSYFSSAALPIDSRIPGNQSLGRCGK</sequence>
<feature type="compositionally biased region" description="Low complexity" evidence="1">
    <location>
        <begin position="19"/>
        <end position="40"/>
    </location>
</feature>
<proteinExistence type="predicted"/>
<dbReference type="Proteomes" id="UP001201980">
    <property type="component" value="Unassembled WGS sequence"/>
</dbReference>
<dbReference type="AlphaFoldDB" id="A0AAD5RPM5"/>
<dbReference type="EMBL" id="JAKWBI020000153">
    <property type="protein sequence ID" value="KAJ2901410.1"/>
    <property type="molecule type" value="Genomic_DNA"/>
</dbReference>
<reference evidence="2" key="1">
    <citation type="submission" date="2022-07" db="EMBL/GenBank/DDBJ databases">
        <title>Draft genome sequence of Zalerion maritima ATCC 34329, a (micro)plastics degrading marine fungus.</title>
        <authorList>
            <person name="Paco A."/>
            <person name="Goncalves M.F.M."/>
            <person name="Rocha-Santos T.A.P."/>
            <person name="Alves A."/>
        </authorList>
    </citation>
    <scope>NUCLEOTIDE SEQUENCE</scope>
    <source>
        <strain evidence="2">ATCC 34329</strain>
    </source>
</reference>
<keyword evidence="3" id="KW-1185">Reference proteome</keyword>
<protein>
    <submittedName>
        <fullName evidence="2">Uncharacterized protein</fullName>
    </submittedName>
</protein>
<accession>A0AAD5RPM5</accession>
<gene>
    <name evidence="2" type="ORF">MKZ38_001892</name>
</gene>
<evidence type="ECO:0000313" key="3">
    <source>
        <dbReference type="Proteomes" id="UP001201980"/>
    </source>
</evidence>
<evidence type="ECO:0000256" key="1">
    <source>
        <dbReference type="SAM" id="MobiDB-lite"/>
    </source>
</evidence>
<feature type="compositionally biased region" description="Polar residues" evidence="1">
    <location>
        <begin position="48"/>
        <end position="62"/>
    </location>
</feature>